<dbReference type="GO" id="GO:0051287">
    <property type="term" value="F:NAD binding"/>
    <property type="evidence" value="ECO:0007669"/>
    <property type="project" value="InterPro"/>
</dbReference>
<dbReference type="PROSITE" id="PS00671">
    <property type="entry name" value="D_2_HYDROXYACID_DH_3"/>
    <property type="match status" value="1"/>
</dbReference>
<protein>
    <submittedName>
        <fullName evidence="7">D-3-phosphoglycerate dehydrogenase</fullName>
        <ecNumber evidence="7">1.1.1.95</ecNumber>
    </submittedName>
</protein>
<dbReference type="EMBL" id="JACHIV010000001">
    <property type="protein sequence ID" value="MBB5070700.1"/>
    <property type="molecule type" value="Genomic_DNA"/>
</dbReference>
<dbReference type="InterPro" id="IPR006139">
    <property type="entry name" value="D-isomer_2_OHA_DH_cat_dom"/>
</dbReference>
<evidence type="ECO:0000259" key="5">
    <source>
        <dbReference type="Pfam" id="PF00389"/>
    </source>
</evidence>
<dbReference type="InterPro" id="IPR050857">
    <property type="entry name" value="D-2-hydroxyacid_DH"/>
</dbReference>
<proteinExistence type="inferred from homology"/>
<sequence>MTKVLAAGDRFVDPQLFVSALTEQAVGHDLSFSTMKTGWPVEPFGPVGGVREASGTEQQVLEALGDAEILATQMAPVTADVLGKSPNLRFVGVARGGPVNVDLAAATEAGVIVSYTPARNAAAAAEFAVGLILAAMRRIADSNAELKNGNWRGDYYAYEQAGLELEGATVGLVGYGAIGRIVARVLSAFGAHVLVSDPFVGREEADRDGVRLVELDDLMRASSVVSLHARLTPETEHLINAANLALLPEGAVLVNSARGGLLDYAPLPDLLASGRLGGVALDVYDVEPPPRDWPLFDAPNVITTPHLAGATRRTADRAAAIVAGDAALFLDGRRPRHVANPEVLERLEDLSP</sequence>
<dbReference type="Pfam" id="PF00389">
    <property type="entry name" value="2-Hacid_dh"/>
    <property type="match status" value="1"/>
</dbReference>
<comment type="similarity">
    <text evidence="1 4">Belongs to the D-isomer specific 2-hydroxyacid dehydrogenase family.</text>
</comment>
<evidence type="ECO:0000256" key="4">
    <source>
        <dbReference type="RuleBase" id="RU003719"/>
    </source>
</evidence>
<feature type="domain" description="D-isomer specific 2-hydroxyacid dehydrogenase NAD-binding" evidence="6">
    <location>
        <begin position="129"/>
        <end position="308"/>
    </location>
</feature>
<comment type="caution">
    <text evidence="7">The sequence shown here is derived from an EMBL/GenBank/DDBJ whole genome shotgun (WGS) entry which is preliminary data.</text>
</comment>
<gene>
    <name evidence="7" type="ORF">BJ969_003788</name>
</gene>
<name>A0A840NFM3_9PSEU</name>
<dbReference type="CDD" id="cd12171">
    <property type="entry name" value="2-Hacid_dh_10"/>
    <property type="match status" value="1"/>
</dbReference>
<dbReference type="InterPro" id="IPR029753">
    <property type="entry name" value="D-isomer_DH_CS"/>
</dbReference>
<dbReference type="InterPro" id="IPR036291">
    <property type="entry name" value="NAD(P)-bd_dom_sf"/>
</dbReference>
<accession>A0A840NFM3</accession>
<dbReference type="AlphaFoldDB" id="A0A840NFM3"/>
<dbReference type="RefSeq" id="WP_184480508.1">
    <property type="nucleotide sequence ID" value="NZ_JACHIV010000001.1"/>
</dbReference>
<dbReference type="EC" id="1.1.1.95" evidence="7"/>
<reference evidence="7 8" key="1">
    <citation type="submission" date="2020-08" db="EMBL/GenBank/DDBJ databases">
        <title>Sequencing the genomes of 1000 actinobacteria strains.</title>
        <authorList>
            <person name="Klenk H.-P."/>
        </authorList>
    </citation>
    <scope>NUCLEOTIDE SEQUENCE [LARGE SCALE GENOMIC DNA]</scope>
    <source>
        <strain evidence="7 8">DSM 45582</strain>
    </source>
</reference>
<organism evidence="7 8">
    <name type="scientific">Saccharopolyspora gloriosae</name>
    <dbReference type="NCBI Taxonomy" id="455344"/>
    <lineage>
        <taxon>Bacteria</taxon>
        <taxon>Bacillati</taxon>
        <taxon>Actinomycetota</taxon>
        <taxon>Actinomycetes</taxon>
        <taxon>Pseudonocardiales</taxon>
        <taxon>Pseudonocardiaceae</taxon>
        <taxon>Saccharopolyspora</taxon>
    </lineage>
</organism>
<evidence type="ECO:0000313" key="7">
    <source>
        <dbReference type="EMBL" id="MBB5070700.1"/>
    </source>
</evidence>
<dbReference type="PANTHER" id="PTHR42789:SF1">
    <property type="entry name" value="D-ISOMER SPECIFIC 2-HYDROXYACID DEHYDROGENASE FAMILY PROTEIN (AFU_ORTHOLOGUE AFUA_6G10090)"/>
    <property type="match status" value="1"/>
</dbReference>
<evidence type="ECO:0000259" key="6">
    <source>
        <dbReference type="Pfam" id="PF02826"/>
    </source>
</evidence>
<keyword evidence="2 4" id="KW-0560">Oxidoreductase</keyword>
<evidence type="ECO:0000313" key="8">
    <source>
        <dbReference type="Proteomes" id="UP000580474"/>
    </source>
</evidence>
<keyword evidence="3" id="KW-0520">NAD</keyword>
<dbReference type="Proteomes" id="UP000580474">
    <property type="component" value="Unassembled WGS sequence"/>
</dbReference>
<dbReference type="GO" id="GO:0004617">
    <property type="term" value="F:phosphoglycerate dehydrogenase activity"/>
    <property type="evidence" value="ECO:0007669"/>
    <property type="project" value="UniProtKB-EC"/>
</dbReference>
<feature type="domain" description="D-isomer specific 2-hydroxyacid dehydrogenase catalytic" evidence="5">
    <location>
        <begin position="56"/>
        <end position="340"/>
    </location>
</feature>
<dbReference type="SUPFAM" id="SSF52283">
    <property type="entry name" value="Formate/glycerate dehydrogenase catalytic domain-like"/>
    <property type="match status" value="1"/>
</dbReference>
<keyword evidence="8" id="KW-1185">Reference proteome</keyword>
<dbReference type="Pfam" id="PF02826">
    <property type="entry name" value="2-Hacid_dh_C"/>
    <property type="match status" value="1"/>
</dbReference>
<dbReference type="Gene3D" id="3.40.50.720">
    <property type="entry name" value="NAD(P)-binding Rossmann-like Domain"/>
    <property type="match status" value="2"/>
</dbReference>
<evidence type="ECO:0000256" key="3">
    <source>
        <dbReference type="ARBA" id="ARBA00023027"/>
    </source>
</evidence>
<dbReference type="InterPro" id="IPR006140">
    <property type="entry name" value="D-isomer_DH_NAD-bd"/>
</dbReference>
<dbReference type="PANTHER" id="PTHR42789">
    <property type="entry name" value="D-ISOMER SPECIFIC 2-HYDROXYACID DEHYDROGENASE FAMILY PROTEIN (AFU_ORTHOLOGUE AFUA_6G10090)"/>
    <property type="match status" value="1"/>
</dbReference>
<evidence type="ECO:0000256" key="1">
    <source>
        <dbReference type="ARBA" id="ARBA00005854"/>
    </source>
</evidence>
<dbReference type="SUPFAM" id="SSF51735">
    <property type="entry name" value="NAD(P)-binding Rossmann-fold domains"/>
    <property type="match status" value="1"/>
</dbReference>
<evidence type="ECO:0000256" key="2">
    <source>
        <dbReference type="ARBA" id="ARBA00023002"/>
    </source>
</evidence>